<evidence type="ECO:0000259" key="4">
    <source>
        <dbReference type="PROSITE" id="PS50181"/>
    </source>
</evidence>
<dbReference type="OrthoDB" id="194358at2759"/>
<keyword evidence="1" id="KW-0677">Repeat</keyword>
<dbReference type="PANTHER" id="PTHR24180">
    <property type="entry name" value="CYCLIN-DEPENDENT KINASE INHIBITOR 2C-RELATED"/>
    <property type="match status" value="1"/>
</dbReference>
<name>A0A6A6QBY8_9PEZI</name>
<dbReference type="PROSITE" id="PS50088">
    <property type="entry name" value="ANK_REPEAT"/>
    <property type="match status" value="1"/>
</dbReference>
<evidence type="ECO:0000256" key="1">
    <source>
        <dbReference type="ARBA" id="ARBA00022737"/>
    </source>
</evidence>
<dbReference type="AlphaFoldDB" id="A0A6A6QBY8"/>
<dbReference type="SMART" id="SM00248">
    <property type="entry name" value="ANK"/>
    <property type="match status" value="6"/>
</dbReference>
<accession>A0A6A6QBY8</accession>
<sequence length="546" mass="61405">MPFSALPNELVLGTASYLNAASLSSLCKVSWRYYSLLEGEIFKRANAPRPKSTRSTDASNVELIPAIEWAVANERKLLVQYLLKRDVMGVNTETNSWDLFCTVTNKGYAHIDITSLFIHKTGELGWLEPADATRILHNILPNMFYVKNSHLKQQGYSAVSAHKRQDGGYDMDQEQKVRRHDPDGSKTVKLIEELLSTYGADPTRYSGEDSPEFGSFLHRTADYRVFELLIDHGADLEWSSSLRWPILHHLISENNKDDSTLVRAVLEAGADPNQLWREWGATSGGALPIDLAIRKGLFRVAKTLLKHGASGDVRYTPYGYHNIETTPLIQAVRFSDVSVRFEVQSKFIDDLLERGTSLNDYATIYGQQVFPLDAAVTNRMVWTDRVDLVRMLLSRGADPEKQDQYGRNLTQRTMHEARTRPKDVAGLELSVLLRVALDLKIPALLPGEHVLEITTEALADAMETYKITNSRYSLEHLNRSTSSHKTLKGVWAIFQLILNAYKQIARPDDNVASMLLKFWVLNDGMIKRVLGEKTPAAVLPLPIGLG</sequence>
<organism evidence="5 6">
    <name type="scientific">Lophium mytilinum</name>
    <dbReference type="NCBI Taxonomy" id="390894"/>
    <lineage>
        <taxon>Eukaryota</taxon>
        <taxon>Fungi</taxon>
        <taxon>Dikarya</taxon>
        <taxon>Ascomycota</taxon>
        <taxon>Pezizomycotina</taxon>
        <taxon>Dothideomycetes</taxon>
        <taxon>Pleosporomycetidae</taxon>
        <taxon>Mytilinidiales</taxon>
        <taxon>Mytilinidiaceae</taxon>
        <taxon>Lophium</taxon>
    </lineage>
</organism>
<evidence type="ECO:0000256" key="3">
    <source>
        <dbReference type="PROSITE-ProRule" id="PRU00023"/>
    </source>
</evidence>
<gene>
    <name evidence="5" type="ORF">BU16DRAFT_567062</name>
</gene>
<reference evidence="5" key="1">
    <citation type="journal article" date="2020" name="Stud. Mycol.">
        <title>101 Dothideomycetes genomes: a test case for predicting lifestyles and emergence of pathogens.</title>
        <authorList>
            <person name="Haridas S."/>
            <person name="Albert R."/>
            <person name="Binder M."/>
            <person name="Bloem J."/>
            <person name="Labutti K."/>
            <person name="Salamov A."/>
            <person name="Andreopoulos B."/>
            <person name="Baker S."/>
            <person name="Barry K."/>
            <person name="Bills G."/>
            <person name="Bluhm B."/>
            <person name="Cannon C."/>
            <person name="Castanera R."/>
            <person name="Culley D."/>
            <person name="Daum C."/>
            <person name="Ezra D."/>
            <person name="Gonzalez J."/>
            <person name="Henrissat B."/>
            <person name="Kuo A."/>
            <person name="Liang C."/>
            <person name="Lipzen A."/>
            <person name="Lutzoni F."/>
            <person name="Magnuson J."/>
            <person name="Mondo S."/>
            <person name="Nolan M."/>
            <person name="Ohm R."/>
            <person name="Pangilinan J."/>
            <person name="Park H.-J."/>
            <person name="Ramirez L."/>
            <person name="Alfaro M."/>
            <person name="Sun H."/>
            <person name="Tritt A."/>
            <person name="Yoshinaga Y."/>
            <person name="Zwiers L.-H."/>
            <person name="Turgeon B."/>
            <person name="Goodwin S."/>
            <person name="Spatafora J."/>
            <person name="Crous P."/>
            <person name="Grigoriev I."/>
        </authorList>
    </citation>
    <scope>NUCLEOTIDE SEQUENCE</scope>
    <source>
        <strain evidence="5">CBS 269.34</strain>
    </source>
</reference>
<dbReference type="PROSITE" id="PS50181">
    <property type="entry name" value="FBOX"/>
    <property type="match status" value="1"/>
</dbReference>
<dbReference type="InterPro" id="IPR002110">
    <property type="entry name" value="Ankyrin_rpt"/>
</dbReference>
<dbReference type="Proteomes" id="UP000799750">
    <property type="component" value="Unassembled WGS sequence"/>
</dbReference>
<dbReference type="Gene3D" id="1.25.40.20">
    <property type="entry name" value="Ankyrin repeat-containing domain"/>
    <property type="match status" value="1"/>
</dbReference>
<keyword evidence="2 3" id="KW-0040">ANK repeat</keyword>
<dbReference type="SUPFAM" id="SSF48403">
    <property type="entry name" value="Ankyrin repeat"/>
    <property type="match status" value="1"/>
</dbReference>
<dbReference type="InterPro" id="IPR036770">
    <property type="entry name" value="Ankyrin_rpt-contain_sf"/>
</dbReference>
<dbReference type="InterPro" id="IPR051637">
    <property type="entry name" value="Ank_repeat_dom-contain_49"/>
</dbReference>
<dbReference type="InterPro" id="IPR001810">
    <property type="entry name" value="F-box_dom"/>
</dbReference>
<feature type="domain" description="F-box" evidence="4">
    <location>
        <begin position="1"/>
        <end position="45"/>
    </location>
</feature>
<evidence type="ECO:0000256" key="2">
    <source>
        <dbReference type="ARBA" id="ARBA00023043"/>
    </source>
</evidence>
<evidence type="ECO:0000313" key="6">
    <source>
        <dbReference type="Proteomes" id="UP000799750"/>
    </source>
</evidence>
<evidence type="ECO:0000313" key="5">
    <source>
        <dbReference type="EMBL" id="KAF2489968.1"/>
    </source>
</evidence>
<dbReference type="PANTHER" id="PTHR24180:SF45">
    <property type="entry name" value="POLY [ADP-RIBOSE] POLYMERASE TANKYRASE"/>
    <property type="match status" value="1"/>
</dbReference>
<dbReference type="EMBL" id="MU004198">
    <property type="protein sequence ID" value="KAF2489968.1"/>
    <property type="molecule type" value="Genomic_DNA"/>
</dbReference>
<feature type="repeat" description="ANK" evidence="3">
    <location>
        <begin position="284"/>
        <end position="316"/>
    </location>
</feature>
<keyword evidence="6" id="KW-1185">Reference proteome</keyword>
<protein>
    <recommendedName>
        <fullName evidence="4">F-box domain-containing protein</fullName>
    </recommendedName>
</protein>
<proteinExistence type="predicted"/>